<accession>A0A8H6HGS2</accession>
<dbReference type="EMBL" id="JACGCI010000105">
    <property type="protein sequence ID" value="KAF6745486.1"/>
    <property type="molecule type" value="Genomic_DNA"/>
</dbReference>
<dbReference type="AlphaFoldDB" id="A0A8H6HGS2"/>
<evidence type="ECO:0000313" key="2">
    <source>
        <dbReference type="Proteomes" id="UP000521943"/>
    </source>
</evidence>
<dbReference type="Proteomes" id="UP000521943">
    <property type="component" value="Unassembled WGS sequence"/>
</dbReference>
<organism evidence="1 2">
    <name type="scientific">Ephemerocybe angulata</name>
    <dbReference type="NCBI Taxonomy" id="980116"/>
    <lineage>
        <taxon>Eukaryota</taxon>
        <taxon>Fungi</taxon>
        <taxon>Dikarya</taxon>
        <taxon>Basidiomycota</taxon>
        <taxon>Agaricomycotina</taxon>
        <taxon>Agaricomycetes</taxon>
        <taxon>Agaricomycetidae</taxon>
        <taxon>Agaricales</taxon>
        <taxon>Agaricineae</taxon>
        <taxon>Psathyrellaceae</taxon>
        <taxon>Ephemerocybe</taxon>
    </lineage>
</organism>
<evidence type="ECO:0000313" key="1">
    <source>
        <dbReference type="EMBL" id="KAF6745486.1"/>
    </source>
</evidence>
<reference evidence="1 2" key="1">
    <citation type="submission" date="2020-07" db="EMBL/GenBank/DDBJ databases">
        <title>Comparative genomics of pyrophilous fungi reveals a link between fire events and developmental genes.</title>
        <authorList>
            <consortium name="DOE Joint Genome Institute"/>
            <person name="Steindorff A.S."/>
            <person name="Carver A."/>
            <person name="Calhoun S."/>
            <person name="Stillman K."/>
            <person name="Liu H."/>
            <person name="Lipzen A."/>
            <person name="Pangilinan J."/>
            <person name="Labutti K."/>
            <person name="Bruns T.D."/>
            <person name="Grigoriev I.V."/>
        </authorList>
    </citation>
    <scope>NUCLEOTIDE SEQUENCE [LARGE SCALE GENOMIC DNA]</scope>
    <source>
        <strain evidence="1 2">CBS 144469</strain>
    </source>
</reference>
<protein>
    <submittedName>
        <fullName evidence="1">Uncharacterized protein</fullName>
    </submittedName>
</protein>
<proteinExistence type="predicted"/>
<sequence length="676" mass="75970">MDFPEEIYAEILSYIRALAHHPRSLQGLQVGLTCRDLYKQFYPAIASYQLNALAEAFASRRLTIHVLHPSKARSTTSDKEFLVGKETELLQERVEALFLPSLPNNGQGQHGDGHANGLPLPGELDVNDPFPFDFQVTYFCAPSDDAEGEMWSIHSWLSREWALPRLRRIRLYLRESLSTASPGRGWKAQLKLLQLSLERKGVEVEILAAGDPSLLSDDVNSITLNSLYFTSDGSSPIFMHEHTTPPVASLSTPFKRLNVNAAGLMKKLGSQADRHRNQPLSSVELAELLSSEARSSTRAKPHAIWDEGVKTSTRLRAPDTLAALNSLAENSKVQMSSLCLRGRVFHLHPLWFHSIHSPLSGSAASLTHLHLDRLGLEYHDWAAILPSWTFPALEFFKVEYVQVPFPVLMAFLQRHPTIVSATLLIFTIVGSLKTSNFPSLDYLPRLKQLVATPPLLLTLFKQRLRVGPNIDGLNISREHRHPPPPDVGTFDDITQVLWQISPSIWPSLCTLSLVLPCVPGLDEWLSRSLNSNPSHVDRSEIHILFLRLFRRYGSDKGPDRKLKALDKITTLNLFFPEQRNNLNFRLDGNTLITAAFGLIAAFPALEDVYMRGSLDQFLPEAAHDFFPQLGDLVQERWKSCGNLERLEIHHSGLTGSGCEFDSIVRERPLWLPKKSM</sequence>
<name>A0A8H6HGS2_9AGAR</name>
<comment type="caution">
    <text evidence="1">The sequence shown here is derived from an EMBL/GenBank/DDBJ whole genome shotgun (WGS) entry which is preliminary data.</text>
</comment>
<dbReference type="OrthoDB" id="3071324at2759"/>
<keyword evidence="2" id="KW-1185">Reference proteome</keyword>
<gene>
    <name evidence="1" type="ORF">DFP72DRAFT_925855</name>
</gene>